<sequence>MSDELDDNKVLVLSWVLKKSVKTHQWKKRWAVLRNCQFSYYKSSSEHKPSAVINKTNLLLFAAIPGGHAYHFAIYCSKKTYHLRVESQELFDKWISALTIVIQPEHQEDSADEAADISPENSAYSAPNLQDLSTAKESREFLVEEGPLLVYKSLYSQWKKYYVIVTNKNLYMCKSEDKTQQPEKVIPMERFLDVVEVDATKGKKWCLMLIETKTTRYLSASTEQNMTAFLLALKAVIMQQRGQH</sequence>
<dbReference type="STRING" id="45354.A0A1L0DEP1"/>
<organism evidence="3 4">
    <name type="scientific">Sungouiella intermedia</name>
    <dbReference type="NCBI Taxonomy" id="45354"/>
    <lineage>
        <taxon>Eukaryota</taxon>
        <taxon>Fungi</taxon>
        <taxon>Dikarya</taxon>
        <taxon>Ascomycota</taxon>
        <taxon>Saccharomycotina</taxon>
        <taxon>Pichiomycetes</taxon>
        <taxon>Metschnikowiaceae</taxon>
        <taxon>Sungouiella</taxon>
    </lineage>
</organism>
<dbReference type="EMBL" id="LT635760">
    <property type="protein sequence ID" value="SGZ55012.1"/>
    <property type="molecule type" value="Genomic_DNA"/>
</dbReference>
<dbReference type="Proteomes" id="UP000182334">
    <property type="component" value="Chromosome V"/>
</dbReference>
<dbReference type="PANTHER" id="PTHR22903:SF8">
    <property type="entry name" value="MAX-1A"/>
    <property type="match status" value="1"/>
</dbReference>
<evidence type="ECO:0000313" key="3">
    <source>
        <dbReference type="EMBL" id="SGZ55012.1"/>
    </source>
</evidence>
<feature type="domain" description="PH" evidence="2">
    <location>
        <begin position="9"/>
        <end position="103"/>
    </location>
</feature>
<keyword evidence="4" id="KW-1185">Reference proteome</keyword>
<dbReference type="Pfam" id="PF00169">
    <property type="entry name" value="PH"/>
    <property type="match status" value="2"/>
</dbReference>
<dbReference type="Gene3D" id="2.30.29.30">
    <property type="entry name" value="Pleckstrin-homology domain (PH domain)/Phosphotyrosine-binding domain (PTB)"/>
    <property type="match status" value="2"/>
</dbReference>
<dbReference type="SMART" id="SM00233">
    <property type="entry name" value="PH"/>
    <property type="match status" value="2"/>
</dbReference>
<reference evidence="3 4" key="1">
    <citation type="submission" date="2016-10" db="EMBL/GenBank/DDBJ databases">
        <authorList>
            <person name="de Groot N.N."/>
        </authorList>
    </citation>
    <scope>NUCLEOTIDE SEQUENCE [LARGE SCALE GENOMIC DNA]</scope>
    <source>
        <strain evidence="3 4">CBS 141442</strain>
    </source>
</reference>
<feature type="domain" description="PH" evidence="2">
    <location>
        <begin position="141"/>
        <end position="238"/>
    </location>
</feature>
<evidence type="ECO:0000313" key="4">
    <source>
        <dbReference type="Proteomes" id="UP000182334"/>
    </source>
</evidence>
<gene>
    <name evidence="3" type="ORF">SAMEA4029010_CIC11G00000005280</name>
</gene>
<name>A0A1L0DEP1_9ASCO</name>
<accession>A0A1L0DEP1</accession>
<evidence type="ECO:0000256" key="1">
    <source>
        <dbReference type="ARBA" id="ARBA00022737"/>
    </source>
</evidence>
<proteinExistence type="predicted"/>
<dbReference type="PANTHER" id="PTHR22903">
    <property type="entry name" value="PLEKHH PROTEIN"/>
    <property type="match status" value="1"/>
</dbReference>
<dbReference type="AlphaFoldDB" id="A0A1L0DEP1"/>
<evidence type="ECO:0000259" key="2">
    <source>
        <dbReference type="PROSITE" id="PS50003"/>
    </source>
</evidence>
<dbReference type="SUPFAM" id="SSF50729">
    <property type="entry name" value="PH domain-like"/>
    <property type="match status" value="2"/>
</dbReference>
<keyword evidence="1" id="KW-0677">Repeat</keyword>
<dbReference type="InterPro" id="IPR001849">
    <property type="entry name" value="PH_domain"/>
</dbReference>
<dbReference type="OrthoDB" id="2157866at2759"/>
<protein>
    <submittedName>
        <fullName evidence="3">CIC11C00000005280</fullName>
    </submittedName>
</protein>
<dbReference type="PROSITE" id="PS50003">
    <property type="entry name" value="PH_DOMAIN"/>
    <property type="match status" value="2"/>
</dbReference>
<dbReference type="InterPro" id="IPR011993">
    <property type="entry name" value="PH-like_dom_sf"/>
</dbReference>